<dbReference type="AlphaFoldDB" id="A0A2T1HNI3"/>
<dbReference type="InterPro" id="IPR011711">
    <property type="entry name" value="GntR_C"/>
</dbReference>
<dbReference type="OrthoDB" id="8114900at2"/>
<dbReference type="GO" id="GO:0003700">
    <property type="term" value="F:DNA-binding transcription factor activity"/>
    <property type="evidence" value="ECO:0007669"/>
    <property type="project" value="InterPro"/>
</dbReference>
<proteinExistence type="predicted"/>
<dbReference type="RefSeq" id="WP_106339402.1">
    <property type="nucleotide sequence ID" value="NZ_PVZS01000030.1"/>
</dbReference>
<dbReference type="InterPro" id="IPR036388">
    <property type="entry name" value="WH-like_DNA-bd_sf"/>
</dbReference>
<dbReference type="PRINTS" id="PR00035">
    <property type="entry name" value="HTHGNTR"/>
</dbReference>
<sequence length="228" mass="25177">MDALGIEAGSPLDEHRPIVRHSLHDAIVGRIRDMITEGTLPPGSRVHEGNLGRELGVSRTPLREALKYLASEGLIELAPGRGAIVRQFTPKDVRDALTVLSTLEGLAGRLVCQNATDDEIRELQAMHARMLDLYARRDRLAYFKLNQAIHSAILRMSKNQALADVHGLLQARLKRIRYIGNEGPDKWAGAVEDHEAMMEALGARDGDALAAALSSHMDRTWERVKDAL</sequence>
<dbReference type="PANTHER" id="PTHR43537:SF50">
    <property type="entry name" value="TRANSCRIPTIONAL REGULATORY PROTEIN"/>
    <property type="match status" value="1"/>
</dbReference>
<evidence type="ECO:0000256" key="3">
    <source>
        <dbReference type="ARBA" id="ARBA00023163"/>
    </source>
</evidence>
<dbReference type="SUPFAM" id="SSF48008">
    <property type="entry name" value="GntR ligand-binding domain-like"/>
    <property type="match status" value="1"/>
</dbReference>
<dbReference type="SUPFAM" id="SSF46785">
    <property type="entry name" value="Winged helix' DNA-binding domain"/>
    <property type="match status" value="1"/>
</dbReference>
<evidence type="ECO:0000259" key="4">
    <source>
        <dbReference type="PROSITE" id="PS50949"/>
    </source>
</evidence>
<dbReference type="Proteomes" id="UP000239772">
    <property type="component" value="Unassembled WGS sequence"/>
</dbReference>
<keyword evidence="6" id="KW-1185">Reference proteome</keyword>
<dbReference type="PROSITE" id="PS50949">
    <property type="entry name" value="HTH_GNTR"/>
    <property type="match status" value="1"/>
</dbReference>
<dbReference type="CDD" id="cd07377">
    <property type="entry name" value="WHTH_GntR"/>
    <property type="match status" value="1"/>
</dbReference>
<dbReference type="InterPro" id="IPR008920">
    <property type="entry name" value="TF_FadR/GntR_C"/>
</dbReference>
<dbReference type="EMBL" id="PVZS01000030">
    <property type="protein sequence ID" value="PSC03192.1"/>
    <property type="molecule type" value="Genomic_DNA"/>
</dbReference>
<evidence type="ECO:0000256" key="2">
    <source>
        <dbReference type="ARBA" id="ARBA00023125"/>
    </source>
</evidence>
<evidence type="ECO:0000313" key="5">
    <source>
        <dbReference type="EMBL" id="PSC03192.1"/>
    </source>
</evidence>
<protein>
    <submittedName>
        <fullName evidence="5">GntR family transcriptional regulator</fullName>
    </submittedName>
</protein>
<name>A0A2T1HNI3_9HYPH</name>
<keyword evidence="1" id="KW-0805">Transcription regulation</keyword>
<keyword evidence="2" id="KW-0238">DNA-binding</keyword>
<dbReference type="InterPro" id="IPR000524">
    <property type="entry name" value="Tscrpt_reg_HTH_GntR"/>
</dbReference>
<dbReference type="Gene3D" id="1.10.10.10">
    <property type="entry name" value="Winged helix-like DNA-binding domain superfamily/Winged helix DNA-binding domain"/>
    <property type="match status" value="1"/>
</dbReference>
<accession>A0A2T1HNI3</accession>
<reference evidence="6" key="1">
    <citation type="submission" date="2018-03" db="EMBL/GenBank/DDBJ databases">
        <authorList>
            <person name="Sun L."/>
            <person name="Liu H."/>
            <person name="Chen W."/>
            <person name="Huang K."/>
            <person name="Liu W."/>
            <person name="Gao X."/>
        </authorList>
    </citation>
    <scope>NUCLEOTIDE SEQUENCE [LARGE SCALE GENOMIC DNA]</scope>
    <source>
        <strain evidence="6">SH9</strain>
    </source>
</reference>
<gene>
    <name evidence="5" type="ORF">SLNSH_20365</name>
</gene>
<dbReference type="GO" id="GO:0003677">
    <property type="term" value="F:DNA binding"/>
    <property type="evidence" value="ECO:0007669"/>
    <property type="project" value="UniProtKB-KW"/>
</dbReference>
<evidence type="ECO:0000313" key="6">
    <source>
        <dbReference type="Proteomes" id="UP000239772"/>
    </source>
</evidence>
<dbReference type="InterPro" id="IPR036390">
    <property type="entry name" value="WH_DNA-bd_sf"/>
</dbReference>
<organism evidence="5 6">
    <name type="scientific">Alsobacter soli</name>
    <dbReference type="NCBI Taxonomy" id="2109933"/>
    <lineage>
        <taxon>Bacteria</taxon>
        <taxon>Pseudomonadati</taxon>
        <taxon>Pseudomonadota</taxon>
        <taxon>Alphaproteobacteria</taxon>
        <taxon>Hyphomicrobiales</taxon>
        <taxon>Alsobacteraceae</taxon>
        <taxon>Alsobacter</taxon>
    </lineage>
</organism>
<dbReference type="Gene3D" id="1.20.120.530">
    <property type="entry name" value="GntR ligand-binding domain-like"/>
    <property type="match status" value="1"/>
</dbReference>
<dbReference type="Pfam" id="PF07729">
    <property type="entry name" value="FCD"/>
    <property type="match status" value="1"/>
</dbReference>
<dbReference type="SMART" id="SM00345">
    <property type="entry name" value="HTH_GNTR"/>
    <property type="match status" value="1"/>
</dbReference>
<comment type="caution">
    <text evidence="5">The sequence shown here is derived from an EMBL/GenBank/DDBJ whole genome shotgun (WGS) entry which is preliminary data.</text>
</comment>
<feature type="domain" description="HTH gntR-type" evidence="4">
    <location>
        <begin position="21"/>
        <end position="88"/>
    </location>
</feature>
<dbReference type="PANTHER" id="PTHR43537">
    <property type="entry name" value="TRANSCRIPTIONAL REGULATOR, GNTR FAMILY"/>
    <property type="match status" value="1"/>
</dbReference>
<dbReference type="Pfam" id="PF00392">
    <property type="entry name" value="GntR"/>
    <property type="match status" value="1"/>
</dbReference>
<evidence type="ECO:0000256" key="1">
    <source>
        <dbReference type="ARBA" id="ARBA00023015"/>
    </source>
</evidence>
<keyword evidence="3" id="KW-0804">Transcription</keyword>
<dbReference type="SMART" id="SM00895">
    <property type="entry name" value="FCD"/>
    <property type="match status" value="1"/>
</dbReference>